<protein>
    <recommendedName>
        <fullName evidence="2">CD-NTase-associated protein 15 domain-containing protein</fullName>
    </recommendedName>
</protein>
<keyword evidence="1" id="KW-0812">Transmembrane</keyword>
<organism evidence="3 4">
    <name type="scientific">Igneacidithiobacillus copahuensis</name>
    <dbReference type="NCBI Taxonomy" id="2724909"/>
    <lineage>
        <taxon>Bacteria</taxon>
        <taxon>Pseudomonadati</taxon>
        <taxon>Pseudomonadota</taxon>
        <taxon>Acidithiobacillia</taxon>
        <taxon>Acidithiobacillales</taxon>
        <taxon>Acidithiobacillaceae</taxon>
        <taxon>Igneacidithiobacillus</taxon>
    </lineage>
</organism>
<accession>A0AAE3CK88</accession>
<feature type="transmembrane region" description="Helical" evidence="1">
    <location>
        <begin position="43"/>
        <end position="61"/>
    </location>
</feature>
<comment type="caution">
    <text evidence="3">The sequence shown here is derived from an EMBL/GenBank/DDBJ whole genome shotgun (WGS) entry which is preliminary data.</text>
</comment>
<evidence type="ECO:0000259" key="2">
    <source>
        <dbReference type="Pfam" id="PF18153"/>
    </source>
</evidence>
<keyword evidence="4" id="KW-1185">Reference proteome</keyword>
<keyword evidence="1" id="KW-1133">Transmembrane helix</keyword>
<sequence>MKNLNAKRFALVLFIVFAVCFLIVAFGKGVTVSDVRSALSVAYQTIPIVLAVCAFFVSYAWRWRIFSGWLVPFPNLNGTWQGAIQTTWRDPNTCAVPAPIPVMLSVKQSFTRLSCVMRTAEMTSHSFLADFWLDGDEQVRKLGYSYRSSPLPTVRERSQPHEGTAVFEIVGDPATKLKGVYWSDRKTTGEITLDFIDRKQRDEYMESLGEHPMSKGPGGN</sequence>
<dbReference type="AlphaFoldDB" id="A0AAE3CK88"/>
<evidence type="ECO:0000256" key="1">
    <source>
        <dbReference type="SAM" id="Phobius"/>
    </source>
</evidence>
<reference evidence="3" key="1">
    <citation type="journal article" date="2021" name="ISME J.">
        <title>Genomic evolution of the class Acidithiobacillia: deep-branching Proteobacteria living in extreme acidic conditions.</title>
        <authorList>
            <person name="Moya-Beltran A."/>
            <person name="Beard S."/>
            <person name="Rojas-Villalobos C."/>
            <person name="Issotta F."/>
            <person name="Gallardo Y."/>
            <person name="Ulloa R."/>
            <person name="Giaveno A."/>
            <person name="Degli Esposti M."/>
            <person name="Johnson D.B."/>
            <person name="Quatrini R."/>
        </authorList>
    </citation>
    <scope>NUCLEOTIDE SEQUENCE</scope>
    <source>
        <strain evidence="3">VAN18-1</strain>
    </source>
</reference>
<evidence type="ECO:0000313" key="3">
    <source>
        <dbReference type="EMBL" id="MBU2788556.1"/>
    </source>
</evidence>
<dbReference type="Pfam" id="PF18153">
    <property type="entry name" value="Cap15_CD_rec"/>
    <property type="match status" value="1"/>
</dbReference>
<proteinExistence type="predicted"/>
<evidence type="ECO:0000313" key="4">
    <source>
        <dbReference type="Proteomes" id="UP001197378"/>
    </source>
</evidence>
<name>A0AAE3CK88_9PROT</name>
<feature type="domain" description="CD-NTase-associated protein 15" evidence="2">
    <location>
        <begin position="72"/>
        <end position="193"/>
    </location>
</feature>
<dbReference type="EMBL" id="JAAXYO010000152">
    <property type="protein sequence ID" value="MBU2788556.1"/>
    <property type="molecule type" value="Genomic_DNA"/>
</dbReference>
<dbReference type="RefSeq" id="WP_215871125.1">
    <property type="nucleotide sequence ID" value="NZ_JAAXYO010000152.1"/>
</dbReference>
<dbReference type="InterPro" id="IPR041208">
    <property type="entry name" value="Cap15"/>
</dbReference>
<dbReference type="Proteomes" id="UP001197378">
    <property type="component" value="Unassembled WGS sequence"/>
</dbReference>
<gene>
    <name evidence="3" type="ORF">HFQ13_10160</name>
</gene>
<keyword evidence="1" id="KW-0472">Membrane</keyword>